<dbReference type="RefSeq" id="WP_133532027.1">
    <property type="nucleotide sequence ID" value="NZ_SNXR01000011.1"/>
</dbReference>
<dbReference type="SUPFAM" id="SSF81301">
    <property type="entry name" value="Nucleotidyltransferase"/>
    <property type="match status" value="1"/>
</dbReference>
<keyword evidence="2" id="KW-0808">Transferase</keyword>
<reference evidence="2 3" key="1">
    <citation type="submission" date="2019-03" db="EMBL/GenBank/DDBJ databases">
        <title>Genomic Encyclopedia of Archaeal and Bacterial Type Strains, Phase II (KMG-II): from individual species to whole genera.</title>
        <authorList>
            <person name="Goeker M."/>
        </authorList>
    </citation>
    <scope>NUCLEOTIDE SEQUENCE [LARGE SCALE GENOMIC DNA]</scope>
    <source>
        <strain evidence="2 3">DSM 25687</strain>
    </source>
</reference>
<sequence>MFGLYPSSYKQILSIFQKHENIEKVIIYGSRAKGNYKEGSDIDFTLFGNLNYDDLIKLKHEFEESTIPYLIDISIFSDLQSKSLIEHINQVGKIFYSRSEK</sequence>
<feature type="domain" description="Polymerase beta nucleotidyltransferase" evidence="1">
    <location>
        <begin position="10"/>
        <end position="100"/>
    </location>
</feature>
<dbReference type="EMBL" id="SNXR01000011">
    <property type="protein sequence ID" value="TDP61079.1"/>
    <property type="molecule type" value="Genomic_DNA"/>
</dbReference>
<keyword evidence="3" id="KW-1185">Reference proteome</keyword>
<dbReference type="InterPro" id="IPR043519">
    <property type="entry name" value="NT_sf"/>
</dbReference>
<protein>
    <submittedName>
        <fullName evidence="2">Nucleotidyltransferase-like protein</fullName>
    </submittedName>
</protein>
<dbReference type="Gene3D" id="3.30.460.10">
    <property type="entry name" value="Beta Polymerase, domain 2"/>
    <property type="match status" value="1"/>
</dbReference>
<dbReference type="InterPro" id="IPR041633">
    <property type="entry name" value="Polbeta"/>
</dbReference>
<dbReference type="GO" id="GO:0016740">
    <property type="term" value="F:transferase activity"/>
    <property type="evidence" value="ECO:0007669"/>
    <property type="project" value="UniProtKB-KW"/>
</dbReference>
<accession>A0A4R6QHL4</accession>
<dbReference type="Pfam" id="PF18765">
    <property type="entry name" value="Polbeta"/>
    <property type="match status" value="1"/>
</dbReference>
<evidence type="ECO:0000259" key="1">
    <source>
        <dbReference type="Pfam" id="PF18765"/>
    </source>
</evidence>
<dbReference type="Proteomes" id="UP000295260">
    <property type="component" value="Unassembled WGS sequence"/>
</dbReference>
<dbReference type="OrthoDB" id="9803106at2"/>
<evidence type="ECO:0000313" key="2">
    <source>
        <dbReference type="EMBL" id="TDP61079.1"/>
    </source>
</evidence>
<organism evidence="2 3">
    <name type="scientific">Flavobacterium dankookense</name>
    <dbReference type="NCBI Taxonomy" id="706186"/>
    <lineage>
        <taxon>Bacteria</taxon>
        <taxon>Pseudomonadati</taxon>
        <taxon>Bacteroidota</taxon>
        <taxon>Flavobacteriia</taxon>
        <taxon>Flavobacteriales</taxon>
        <taxon>Flavobacteriaceae</taxon>
        <taxon>Flavobacterium</taxon>
    </lineage>
</organism>
<dbReference type="CDD" id="cd05403">
    <property type="entry name" value="NT_KNTase_like"/>
    <property type="match status" value="1"/>
</dbReference>
<proteinExistence type="predicted"/>
<name>A0A4R6QHL4_9FLAO</name>
<comment type="caution">
    <text evidence="2">The sequence shown here is derived from an EMBL/GenBank/DDBJ whole genome shotgun (WGS) entry which is preliminary data.</text>
</comment>
<evidence type="ECO:0000313" key="3">
    <source>
        <dbReference type="Proteomes" id="UP000295260"/>
    </source>
</evidence>
<dbReference type="AlphaFoldDB" id="A0A4R6QHL4"/>
<gene>
    <name evidence="2" type="ORF">BC748_0688</name>
</gene>